<dbReference type="Gene3D" id="3.30.1120.40">
    <property type="entry name" value="Stage V sporulation protein G"/>
    <property type="match status" value="1"/>
</dbReference>
<evidence type="ECO:0000256" key="1">
    <source>
        <dbReference type="ARBA" id="ARBA00022618"/>
    </source>
</evidence>
<evidence type="ECO:0000256" key="4">
    <source>
        <dbReference type="SAM" id="MobiDB-lite"/>
    </source>
</evidence>
<dbReference type="InterPro" id="IPR036751">
    <property type="entry name" value="SpoVG_sf"/>
</dbReference>
<keyword evidence="1" id="KW-0132">Cell division</keyword>
<reference evidence="5 6" key="1">
    <citation type="submission" date="2019-08" db="EMBL/GenBank/DDBJ databases">
        <title>In-depth cultivation of the pig gut microbiome towards novel bacterial diversity and tailored functional studies.</title>
        <authorList>
            <person name="Wylensek D."/>
            <person name="Hitch T.C.A."/>
            <person name="Clavel T."/>
        </authorList>
    </citation>
    <scope>NUCLEOTIDE SEQUENCE [LARGE SCALE GENOMIC DNA]</scope>
    <source>
        <strain evidence="5 6">WCA-693-APC-MOT-I</strain>
    </source>
</reference>
<proteinExistence type="predicted"/>
<dbReference type="Proteomes" id="UP000482209">
    <property type="component" value="Unassembled WGS sequence"/>
</dbReference>
<evidence type="ECO:0000256" key="2">
    <source>
        <dbReference type="ARBA" id="ARBA00023210"/>
    </source>
</evidence>
<keyword evidence="3" id="KW-0131">Cell cycle</keyword>
<evidence type="ECO:0008006" key="7">
    <source>
        <dbReference type="Google" id="ProtNLM"/>
    </source>
</evidence>
<comment type="caution">
    <text evidence="5">The sequence shown here is derived from an EMBL/GenBank/DDBJ whole genome shotgun (WGS) entry which is preliminary data.</text>
</comment>
<dbReference type="EMBL" id="VUMT01000016">
    <property type="protein sequence ID" value="MSS64321.1"/>
    <property type="molecule type" value="Genomic_DNA"/>
</dbReference>
<dbReference type="SUPFAM" id="SSF160537">
    <property type="entry name" value="SpoVG-like"/>
    <property type="match status" value="1"/>
</dbReference>
<sequence>MFIDMMQRQRQFPLQIQLLNSLKLRYLRILRAMKQHSHRQRQHVLATIDRKEILIMQVSEVRLNLLKTDTAVKAIGSFALDGAFAVRGVRVMEDKNGHNFVAFPSREKQDGSYEDIAFPLSKELYASITGAIIDEYKQQVEKQEQAQNQEASQEQTQTEAESAAAPAPKKGKSR</sequence>
<dbReference type="InterPro" id="IPR007170">
    <property type="entry name" value="SpoVG"/>
</dbReference>
<name>A0A6L5Y0V1_9FIRM</name>
<dbReference type="GO" id="GO:0000917">
    <property type="term" value="P:division septum assembly"/>
    <property type="evidence" value="ECO:0007669"/>
    <property type="project" value="UniProtKB-KW"/>
</dbReference>
<evidence type="ECO:0000256" key="3">
    <source>
        <dbReference type="ARBA" id="ARBA00023306"/>
    </source>
</evidence>
<feature type="region of interest" description="Disordered" evidence="4">
    <location>
        <begin position="140"/>
        <end position="174"/>
    </location>
</feature>
<dbReference type="GO" id="GO:0030435">
    <property type="term" value="P:sporulation resulting in formation of a cellular spore"/>
    <property type="evidence" value="ECO:0007669"/>
    <property type="project" value="InterPro"/>
</dbReference>
<dbReference type="AlphaFoldDB" id="A0A6L5Y0V1"/>
<evidence type="ECO:0000313" key="5">
    <source>
        <dbReference type="EMBL" id="MSS64321.1"/>
    </source>
</evidence>
<dbReference type="PANTHER" id="PTHR38429:SF1">
    <property type="entry name" value="SEPTATION PROTEIN SPOVG-RELATED"/>
    <property type="match status" value="1"/>
</dbReference>
<dbReference type="PANTHER" id="PTHR38429">
    <property type="entry name" value="SEPTATION PROTEIN SPOVG-RELATED"/>
    <property type="match status" value="1"/>
</dbReference>
<keyword evidence="6" id="KW-1185">Reference proteome</keyword>
<protein>
    <recommendedName>
        <fullName evidence="7">SpoVG family protein</fullName>
    </recommendedName>
</protein>
<dbReference type="Pfam" id="PF04026">
    <property type="entry name" value="SpoVG"/>
    <property type="match status" value="1"/>
</dbReference>
<evidence type="ECO:0000313" key="6">
    <source>
        <dbReference type="Proteomes" id="UP000482209"/>
    </source>
</evidence>
<keyword evidence="2" id="KW-0717">Septation</keyword>
<accession>A0A6L5Y0V1</accession>
<feature type="compositionally biased region" description="Low complexity" evidence="4">
    <location>
        <begin position="145"/>
        <end position="165"/>
    </location>
</feature>
<gene>
    <name evidence="5" type="ORF">FYJ58_10620</name>
</gene>
<organism evidence="5 6">
    <name type="scientific">Velocimicrobium porci</name>
    <dbReference type="NCBI Taxonomy" id="2606634"/>
    <lineage>
        <taxon>Bacteria</taxon>
        <taxon>Bacillati</taxon>
        <taxon>Bacillota</taxon>
        <taxon>Clostridia</taxon>
        <taxon>Lachnospirales</taxon>
        <taxon>Lachnospiraceae</taxon>
        <taxon>Velocimicrobium</taxon>
    </lineage>
</organism>